<reference evidence="10 11" key="1">
    <citation type="journal article" date="2011" name="Proc. Natl. Acad. Sci. U.S.A.">
        <title>Niche of harmful alga Aureococcus anophagefferens revealed through ecogenomics.</title>
        <authorList>
            <person name="Gobler C.J."/>
            <person name="Berry D.L."/>
            <person name="Dyhrman S.T."/>
            <person name="Wilhelm S.W."/>
            <person name="Salamov A."/>
            <person name="Lobanov A.V."/>
            <person name="Zhang Y."/>
            <person name="Collier J.L."/>
            <person name="Wurch L.L."/>
            <person name="Kustka A.B."/>
            <person name="Dill B.D."/>
            <person name="Shah M."/>
            <person name="VerBerkmoes N.C."/>
            <person name="Kuo A."/>
            <person name="Terry A."/>
            <person name="Pangilinan J."/>
            <person name="Lindquist E.A."/>
            <person name="Lucas S."/>
            <person name="Paulsen I.T."/>
            <person name="Hattenrath-Lehmann T.K."/>
            <person name="Talmage S.C."/>
            <person name="Walker E.A."/>
            <person name="Koch F."/>
            <person name="Burson A.M."/>
            <person name="Marcoval M.A."/>
            <person name="Tang Y.Z."/>
            <person name="Lecleir G.R."/>
            <person name="Coyne K.J."/>
            <person name="Berg G.M."/>
            <person name="Bertrand E.M."/>
            <person name="Saito M.A."/>
            <person name="Gladyshev V.N."/>
            <person name="Grigoriev I.V."/>
        </authorList>
    </citation>
    <scope>NUCLEOTIDE SEQUENCE [LARGE SCALE GENOMIC DNA]</scope>
    <source>
        <strain evidence="11">CCMP 1984</strain>
    </source>
</reference>
<feature type="non-terminal residue" evidence="10">
    <location>
        <position position="79"/>
    </location>
</feature>
<evidence type="ECO:0000256" key="5">
    <source>
        <dbReference type="ARBA" id="ARBA00022884"/>
    </source>
</evidence>
<keyword evidence="5" id="KW-0694">RNA-binding</keyword>
<dbReference type="eggNOG" id="KOG3465">
    <property type="taxonomic scope" value="Eukaryota"/>
</dbReference>
<dbReference type="InterPro" id="IPR009018">
    <property type="entry name" value="Signal_recog_particle_SRP9/14"/>
</dbReference>
<name>F0YFR0_AURAN</name>
<keyword evidence="6" id="KW-0733">Signal recognition particle</keyword>
<dbReference type="GO" id="GO:0045900">
    <property type="term" value="P:negative regulation of translational elongation"/>
    <property type="evidence" value="ECO:0007669"/>
    <property type="project" value="InterPro"/>
</dbReference>
<evidence type="ECO:0000256" key="1">
    <source>
        <dbReference type="ARBA" id="ARBA00004496"/>
    </source>
</evidence>
<keyword evidence="4" id="KW-0963">Cytoplasm</keyword>
<evidence type="ECO:0000259" key="9">
    <source>
        <dbReference type="Pfam" id="PF05486"/>
    </source>
</evidence>
<dbReference type="SUPFAM" id="SSF54762">
    <property type="entry name" value="Signal recognition particle alu RNA binding heterodimer, SRP9/14"/>
    <property type="match status" value="1"/>
</dbReference>
<dbReference type="Pfam" id="PF05486">
    <property type="entry name" value="SRP9-21"/>
    <property type="match status" value="1"/>
</dbReference>
<comment type="subcellular location">
    <subcellularLocation>
        <location evidence="1">Cytoplasm</location>
    </subcellularLocation>
</comment>
<dbReference type="InterPro" id="IPR039914">
    <property type="entry name" value="SRP9-like"/>
</dbReference>
<dbReference type="EMBL" id="GL833137">
    <property type="protein sequence ID" value="EGB06062.1"/>
    <property type="molecule type" value="Genomic_DNA"/>
</dbReference>
<dbReference type="GO" id="GO:0008312">
    <property type="term" value="F:7S RNA binding"/>
    <property type="evidence" value="ECO:0007669"/>
    <property type="project" value="InterPro"/>
</dbReference>
<dbReference type="PANTHER" id="PTHR12834">
    <property type="entry name" value="SIGNAL RECOGNITION PARTICLE 9 KDA PROTEIN"/>
    <property type="match status" value="1"/>
</dbReference>
<comment type="similarity">
    <text evidence="2">Belongs to the SRP9 family.</text>
</comment>
<evidence type="ECO:0000313" key="11">
    <source>
        <dbReference type="Proteomes" id="UP000002729"/>
    </source>
</evidence>
<dbReference type="Proteomes" id="UP000002729">
    <property type="component" value="Unassembled WGS sequence"/>
</dbReference>
<evidence type="ECO:0000256" key="2">
    <source>
        <dbReference type="ARBA" id="ARBA00009193"/>
    </source>
</evidence>
<organism evidence="11">
    <name type="scientific">Aureococcus anophagefferens</name>
    <name type="common">Harmful bloom alga</name>
    <dbReference type="NCBI Taxonomy" id="44056"/>
    <lineage>
        <taxon>Eukaryota</taxon>
        <taxon>Sar</taxon>
        <taxon>Stramenopiles</taxon>
        <taxon>Ochrophyta</taxon>
        <taxon>Pelagophyceae</taxon>
        <taxon>Pelagomonadales</taxon>
        <taxon>Pelagomonadaceae</taxon>
        <taxon>Aureococcus</taxon>
    </lineage>
</organism>
<sequence length="79" mass="9096">DEFATKVKELYASDPAKVRFVLKYKHHEGTMTLRATNDELWLIYKTDQAAEFRRLEALQLWLMAAMCGSDVEALTAESE</sequence>
<feature type="domain" description="SRP9" evidence="9">
    <location>
        <begin position="1"/>
        <end position="65"/>
    </location>
</feature>
<keyword evidence="11" id="KW-1185">Reference proteome</keyword>
<dbReference type="GeneID" id="20218905"/>
<proteinExistence type="inferred from homology"/>
<dbReference type="OrthoDB" id="360923at2759"/>
<evidence type="ECO:0000256" key="3">
    <source>
        <dbReference type="ARBA" id="ARBA00020414"/>
    </source>
</evidence>
<dbReference type="InterPro" id="IPR008832">
    <property type="entry name" value="SRP9"/>
</dbReference>
<dbReference type="InterPro" id="IPR039432">
    <property type="entry name" value="SRP9_dom"/>
</dbReference>
<dbReference type="PANTHER" id="PTHR12834:SF12">
    <property type="entry name" value="SIGNAL RECOGNITION PARTICLE 9 KDA PROTEIN"/>
    <property type="match status" value="1"/>
</dbReference>
<dbReference type="GO" id="GO:0006614">
    <property type="term" value="P:SRP-dependent cotranslational protein targeting to membrane"/>
    <property type="evidence" value="ECO:0007669"/>
    <property type="project" value="InterPro"/>
</dbReference>
<feature type="non-terminal residue" evidence="10">
    <location>
        <position position="1"/>
    </location>
</feature>
<dbReference type="AlphaFoldDB" id="F0YFR0"/>
<dbReference type="OMA" id="YYQVWEE"/>
<evidence type="ECO:0000256" key="6">
    <source>
        <dbReference type="ARBA" id="ARBA00023135"/>
    </source>
</evidence>
<dbReference type="Gene3D" id="3.30.720.10">
    <property type="entry name" value="Signal recognition particle alu RNA binding heterodimer, srp9/1"/>
    <property type="match status" value="1"/>
</dbReference>
<dbReference type="GO" id="GO:0005786">
    <property type="term" value="C:signal recognition particle, endoplasmic reticulum targeting"/>
    <property type="evidence" value="ECO:0007669"/>
    <property type="project" value="UniProtKB-KW"/>
</dbReference>
<evidence type="ECO:0000313" key="10">
    <source>
        <dbReference type="EMBL" id="EGB06062.1"/>
    </source>
</evidence>
<dbReference type="RefSeq" id="XP_009039316.1">
    <property type="nucleotide sequence ID" value="XM_009041068.1"/>
</dbReference>
<comment type="function">
    <text evidence="8">Component of the signal recognition particle (SRP) complex, a ribonucleoprotein complex that mediates the cotranslational targeting of secretory and membrane proteins to the endoplasmic reticulum (ER). SRP9 together with SRP14 and the Alu portion of the SRP RNA, constitutes the elongation arrest domain of SRP. The complex of SRP9 and SRP14 is required for SRP RNA binding.</text>
</comment>
<evidence type="ECO:0000256" key="8">
    <source>
        <dbReference type="ARBA" id="ARBA00045462"/>
    </source>
</evidence>
<keyword evidence="7" id="KW-0687">Ribonucleoprotein</keyword>
<dbReference type="KEGG" id="aaf:AURANDRAFT_17839"/>
<dbReference type="InParanoid" id="F0YFR0"/>
<evidence type="ECO:0000256" key="7">
    <source>
        <dbReference type="ARBA" id="ARBA00023274"/>
    </source>
</evidence>
<evidence type="ECO:0000256" key="4">
    <source>
        <dbReference type="ARBA" id="ARBA00022490"/>
    </source>
</evidence>
<dbReference type="PIRSF" id="PIRSF017029">
    <property type="entry name" value="Signal_recog_particle_SRP9"/>
    <property type="match status" value="1"/>
</dbReference>
<gene>
    <name evidence="10" type="ORF">AURANDRAFT_17839</name>
</gene>
<accession>F0YFR0</accession>
<protein>
    <recommendedName>
        <fullName evidence="3">Signal recognition particle 9 kDa protein</fullName>
    </recommendedName>
</protein>